<organism evidence="1 2">
    <name type="scientific">Haematococcus lacustris</name>
    <name type="common">Green alga</name>
    <name type="synonym">Haematococcus pluvialis</name>
    <dbReference type="NCBI Taxonomy" id="44745"/>
    <lineage>
        <taxon>Eukaryota</taxon>
        <taxon>Viridiplantae</taxon>
        <taxon>Chlorophyta</taxon>
        <taxon>core chlorophytes</taxon>
        <taxon>Chlorophyceae</taxon>
        <taxon>CS clade</taxon>
        <taxon>Chlamydomonadales</taxon>
        <taxon>Haematococcaceae</taxon>
        <taxon>Haematococcus</taxon>
    </lineage>
</organism>
<evidence type="ECO:0000313" key="2">
    <source>
        <dbReference type="Proteomes" id="UP000485058"/>
    </source>
</evidence>
<feature type="non-terminal residue" evidence="1">
    <location>
        <position position="1"/>
    </location>
</feature>
<gene>
    <name evidence="1" type="ORF">HaLaN_03360</name>
</gene>
<dbReference type="AlphaFoldDB" id="A0A699YE92"/>
<dbReference type="EMBL" id="BLLF01000159">
    <property type="protein sequence ID" value="GFH08407.1"/>
    <property type="molecule type" value="Genomic_DNA"/>
</dbReference>
<feature type="non-terminal residue" evidence="1">
    <location>
        <position position="46"/>
    </location>
</feature>
<keyword evidence="2" id="KW-1185">Reference proteome</keyword>
<dbReference type="Gene3D" id="2.60.40.1760">
    <property type="entry name" value="glycosyl hydrolase (family 31)"/>
    <property type="match status" value="1"/>
</dbReference>
<protein>
    <submittedName>
        <fullName evidence="1">Uncharacterized protein</fullName>
    </submittedName>
</protein>
<reference evidence="1 2" key="1">
    <citation type="submission" date="2020-02" db="EMBL/GenBank/DDBJ databases">
        <title>Draft genome sequence of Haematococcus lacustris strain NIES-144.</title>
        <authorList>
            <person name="Morimoto D."/>
            <person name="Nakagawa S."/>
            <person name="Yoshida T."/>
            <person name="Sawayama S."/>
        </authorList>
    </citation>
    <scope>NUCLEOTIDE SEQUENCE [LARGE SCALE GENOMIC DNA]</scope>
    <source>
        <strain evidence="1 2">NIES-144</strain>
    </source>
</reference>
<evidence type="ECO:0000313" key="1">
    <source>
        <dbReference type="EMBL" id="GFH08407.1"/>
    </source>
</evidence>
<comment type="caution">
    <text evidence="1">The sequence shown here is derived from an EMBL/GenBank/DDBJ whole genome shotgun (WGS) entry which is preliminary data.</text>
</comment>
<accession>A0A699YE92</accession>
<name>A0A699YE92_HAELA</name>
<proteinExistence type="predicted"/>
<dbReference type="Proteomes" id="UP000485058">
    <property type="component" value="Unassembled WGS sequence"/>
</dbReference>
<sequence>MDGHRLFGNSFPVLQAVMEVQTPQRLYLRIAPPGSKRWQVPETLLP</sequence>